<reference evidence="4 5" key="1">
    <citation type="journal article" date="2014" name="Int. J. Syst. Evol. Microbiol.">
        <title>Complete genome sequence of Corynebacterium casei LMG S-19264T (=DSM 44701T), isolated from a smear-ripened cheese.</title>
        <authorList>
            <consortium name="US DOE Joint Genome Institute (JGI-PGF)"/>
            <person name="Walter F."/>
            <person name="Albersmeier A."/>
            <person name="Kalinowski J."/>
            <person name="Ruckert C."/>
        </authorList>
    </citation>
    <scope>NUCLEOTIDE SEQUENCE [LARGE SCALE GENOMIC DNA]</scope>
    <source>
        <strain evidence="4 5">JCM 4255</strain>
    </source>
</reference>
<dbReference type="KEGG" id="stui:GCM10017668_40320"/>
<name>A0A7G1NH69_9ACTN</name>
<organism evidence="4 5">
    <name type="scientific">Streptomyces tuirus</name>
    <dbReference type="NCBI Taxonomy" id="68278"/>
    <lineage>
        <taxon>Bacteria</taxon>
        <taxon>Bacillati</taxon>
        <taxon>Actinomycetota</taxon>
        <taxon>Actinomycetes</taxon>
        <taxon>Kitasatosporales</taxon>
        <taxon>Streptomycetaceae</taxon>
        <taxon>Streptomyces</taxon>
    </lineage>
</organism>
<keyword evidence="1" id="KW-0723">Serine/threonine-protein kinase</keyword>
<evidence type="ECO:0000259" key="3">
    <source>
        <dbReference type="Pfam" id="PF13581"/>
    </source>
</evidence>
<feature type="domain" description="Histidine kinase/HSP90-like ATPase" evidence="3">
    <location>
        <begin position="21"/>
        <end position="131"/>
    </location>
</feature>
<dbReference type="InterPro" id="IPR036890">
    <property type="entry name" value="HATPase_C_sf"/>
</dbReference>
<feature type="region of interest" description="Disordered" evidence="2">
    <location>
        <begin position="1"/>
        <end position="20"/>
    </location>
</feature>
<dbReference type="AlphaFoldDB" id="A0A7G1NH69"/>
<dbReference type="PANTHER" id="PTHR35526">
    <property type="entry name" value="ANTI-SIGMA-F FACTOR RSBW-RELATED"/>
    <property type="match status" value="1"/>
</dbReference>
<evidence type="ECO:0000313" key="4">
    <source>
        <dbReference type="EMBL" id="BCL22189.1"/>
    </source>
</evidence>
<dbReference type="Proteomes" id="UP000516373">
    <property type="component" value="Chromosome"/>
</dbReference>
<dbReference type="PANTHER" id="PTHR35526:SF3">
    <property type="entry name" value="ANTI-SIGMA-F FACTOR RSBW"/>
    <property type="match status" value="1"/>
</dbReference>
<dbReference type="Pfam" id="PF13581">
    <property type="entry name" value="HATPase_c_2"/>
    <property type="match status" value="1"/>
</dbReference>
<dbReference type="CDD" id="cd16936">
    <property type="entry name" value="HATPase_RsbW-like"/>
    <property type="match status" value="1"/>
</dbReference>
<keyword evidence="1" id="KW-0808">Transferase</keyword>
<evidence type="ECO:0000256" key="2">
    <source>
        <dbReference type="SAM" id="MobiDB-lite"/>
    </source>
</evidence>
<sequence length="140" mass="15186">MTMTAAKPTATGVPGYTETVPCEPESARRARLLVSAALDTWGIGELAEVGTLIVSELISNAVSHTPCHVVRVMVRRETAEVIRIGVADKCRDTPEPGCSEGDSEGGRGLLLVESLSWRWGYDLHRWGKLVWAELRVPTAC</sequence>
<dbReference type="SUPFAM" id="SSF55874">
    <property type="entry name" value="ATPase domain of HSP90 chaperone/DNA topoisomerase II/histidine kinase"/>
    <property type="match status" value="1"/>
</dbReference>
<dbReference type="EMBL" id="AP023439">
    <property type="protein sequence ID" value="BCL22189.1"/>
    <property type="molecule type" value="Genomic_DNA"/>
</dbReference>
<accession>A0A7G1NH69</accession>
<protein>
    <recommendedName>
        <fullName evidence="3">Histidine kinase/HSP90-like ATPase domain-containing protein</fullName>
    </recommendedName>
</protein>
<dbReference type="GO" id="GO:0004674">
    <property type="term" value="F:protein serine/threonine kinase activity"/>
    <property type="evidence" value="ECO:0007669"/>
    <property type="project" value="UniProtKB-KW"/>
</dbReference>
<dbReference type="Gene3D" id="3.30.565.10">
    <property type="entry name" value="Histidine kinase-like ATPase, C-terminal domain"/>
    <property type="match status" value="1"/>
</dbReference>
<dbReference type="InterPro" id="IPR003594">
    <property type="entry name" value="HATPase_dom"/>
</dbReference>
<proteinExistence type="predicted"/>
<dbReference type="InterPro" id="IPR050267">
    <property type="entry name" value="Anti-sigma-factor_SerPK"/>
</dbReference>
<evidence type="ECO:0000313" key="5">
    <source>
        <dbReference type="Proteomes" id="UP000516373"/>
    </source>
</evidence>
<gene>
    <name evidence="4" type="ORF">GCM10017668_40320</name>
</gene>
<keyword evidence="1" id="KW-0418">Kinase</keyword>
<evidence type="ECO:0000256" key="1">
    <source>
        <dbReference type="ARBA" id="ARBA00022527"/>
    </source>
</evidence>